<name>A0ABT2TJ11_9FIRM</name>
<evidence type="ECO:0000256" key="14">
    <source>
        <dbReference type="SAM" id="Phobius"/>
    </source>
</evidence>
<keyword evidence="7 14" id="KW-0812">Transmembrane</keyword>
<proteinExistence type="predicted"/>
<dbReference type="Gene3D" id="3.30.565.10">
    <property type="entry name" value="Histidine kinase-like ATPase, C-terminal domain"/>
    <property type="match status" value="1"/>
</dbReference>
<evidence type="ECO:0000313" key="17">
    <source>
        <dbReference type="Proteomes" id="UP001652442"/>
    </source>
</evidence>
<keyword evidence="4" id="KW-1003">Cell membrane</keyword>
<dbReference type="PROSITE" id="PS50109">
    <property type="entry name" value="HIS_KIN"/>
    <property type="match status" value="1"/>
</dbReference>
<dbReference type="GO" id="GO:0016301">
    <property type="term" value="F:kinase activity"/>
    <property type="evidence" value="ECO:0007669"/>
    <property type="project" value="UniProtKB-KW"/>
</dbReference>
<keyword evidence="5" id="KW-0597">Phosphoprotein</keyword>
<dbReference type="SMART" id="SM00388">
    <property type="entry name" value="HisKA"/>
    <property type="match status" value="1"/>
</dbReference>
<evidence type="ECO:0000256" key="8">
    <source>
        <dbReference type="ARBA" id="ARBA00022741"/>
    </source>
</evidence>
<sequence>MNHKKIFGSLGTKVLVIVLTLCSAAAIVAGSYLAALCLNSGAGMSDLMNRYSYNETSAYGRKIADSGLQALRNDAVVDKLTVDGKFDGTQTLDIMHQDAGISYEKKDPATTYTLNDLKKLYESDERTALDRLSYEDGSSWSEYIDLTEVYENGDTYLKDEKGNVYETFALGESLNNLADADLEITPVYKIIFDQKQRSVKLHALSNAELGDTSLEEITETELRAILLLGDEVSALISDGNADYTDYNGEFLYYYFAGAECESALPQSKETLARYALKNPGTVSISELYHKLTSAVYEVGQTAELLAEKENGQQLGYYYYVDSKGKVITNYPAWSELTYEEARDQLIGQKAENTGAYAAWDSQTWSGIESEGTGNTGKELLDQIKYFGEETLGEYQLILAENKTAAENLDYEIQQKKETYNQYIAMAPAALVLIIAGIAGVIVFFIISIVQAGRKGPGKERYASTFARCIPIEILIIIDIVCWVIWASVVAAVSSGLYPGTYTAASAGMLVYFMAVVLSFTGLMQWELLTIICKGKAKSLLKNSLIQIAATKLKQVISNAYGTRKITGKLVMCFCFFAAANIICLLLSFIGIGIPLFILLWGAVLIFLMKQCVQRQKVKEGIHEIAGGNLNFQIPVEDLTGDNLEMANDMNNVREGMQNAIQEQMKSERLRTDLITNVSHDIKTPLTSIINYVDILKREDIQDEKIRSYIEILDRKSQRLKHLTEDLVEASKISSGNINLNIDEINLKQLLKQTNGEFEEKFARKNLSLVCTLPESQMLIRADGRRMWRVIENLYNNAAKYAMPNTRVYVDGEFKNGKVIVTIKNMSEYPLNFSAEELMERFVRGDVSRNTEGSGLGLEIARNLTVMQKGSFDIYLDGDLFKVTIAFDAV</sequence>
<feature type="transmembrane region" description="Helical" evidence="14">
    <location>
        <begin position="509"/>
        <end position="531"/>
    </location>
</feature>
<evidence type="ECO:0000313" key="16">
    <source>
        <dbReference type="EMBL" id="MCU6761831.1"/>
    </source>
</evidence>
<evidence type="ECO:0000256" key="7">
    <source>
        <dbReference type="ARBA" id="ARBA00022692"/>
    </source>
</evidence>
<keyword evidence="8" id="KW-0547">Nucleotide-binding</keyword>
<keyword evidence="10" id="KW-0067">ATP-binding</keyword>
<keyword evidence="12" id="KW-0902">Two-component regulatory system</keyword>
<dbReference type="SUPFAM" id="SSF55874">
    <property type="entry name" value="ATPase domain of HSP90 chaperone/DNA topoisomerase II/histidine kinase"/>
    <property type="match status" value="1"/>
</dbReference>
<keyword evidence="9 16" id="KW-0418">Kinase</keyword>
<comment type="catalytic activity">
    <reaction evidence="1">
        <text>ATP + protein L-histidine = ADP + protein N-phospho-L-histidine.</text>
        <dbReference type="EC" id="2.7.13.3"/>
    </reaction>
</comment>
<keyword evidence="13 14" id="KW-0472">Membrane</keyword>
<evidence type="ECO:0000259" key="15">
    <source>
        <dbReference type="PROSITE" id="PS50109"/>
    </source>
</evidence>
<dbReference type="EC" id="2.7.13.3" evidence="3"/>
<keyword evidence="11 14" id="KW-1133">Transmembrane helix</keyword>
<feature type="transmembrane region" description="Helical" evidence="14">
    <location>
        <begin position="569"/>
        <end position="589"/>
    </location>
</feature>
<evidence type="ECO:0000256" key="4">
    <source>
        <dbReference type="ARBA" id="ARBA00022475"/>
    </source>
</evidence>
<evidence type="ECO:0000256" key="2">
    <source>
        <dbReference type="ARBA" id="ARBA00004651"/>
    </source>
</evidence>
<dbReference type="InterPro" id="IPR003661">
    <property type="entry name" value="HisK_dim/P_dom"/>
</dbReference>
<dbReference type="CDD" id="cd00082">
    <property type="entry name" value="HisKA"/>
    <property type="match status" value="1"/>
</dbReference>
<dbReference type="InterPro" id="IPR036097">
    <property type="entry name" value="HisK_dim/P_sf"/>
</dbReference>
<dbReference type="SUPFAM" id="SSF47384">
    <property type="entry name" value="Homodimeric domain of signal transducing histidine kinase"/>
    <property type="match status" value="1"/>
</dbReference>
<dbReference type="Pfam" id="PF02518">
    <property type="entry name" value="HATPase_c"/>
    <property type="match status" value="1"/>
</dbReference>
<reference evidence="16 17" key="1">
    <citation type="journal article" date="2021" name="ISME Commun">
        <title>Automated analysis of genomic sequences facilitates high-throughput and comprehensive description of bacteria.</title>
        <authorList>
            <person name="Hitch T.C.A."/>
        </authorList>
    </citation>
    <scope>NUCLEOTIDE SEQUENCE [LARGE SCALE GENOMIC DNA]</scope>
    <source>
        <strain evidence="16 17">Sanger_109</strain>
    </source>
</reference>
<dbReference type="InterPro" id="IPR036890">
    <property type="entry name" value="HATPase_C_sf"/>
</dbReference>
<dbReference type="Gene3D" id="1.10.287.130">
    <property type="match status" value="1"/>
</dbReference>
<dbReference type="InterPro" id="IPR003594">
    <property type="entry name" value="HATPase_dom"/>
</dbReference>
<comment type="caution">
    <text evidence="16">The sequence shown here is derived from an EMBL/GenBank/DDBJ whole genome shotgun (WGS) entry which is preliminary data.</text>
</comment>
<dbReference type="PANTHER" id="PTHR45528:SF1">
    <property type="entry name" value="SENSOR HISTIDINE KINASE CPXA"/>
    <property type="match status" value="1"/>
</dbReference>
<evidence type="ECO:0000256" key="6">
    <source>
        <dbReference type="ARBA" id="ARBA00022679"/>
    </source>
</evidence>
<dbReference type="RefSeq" id="WP_158424612.1">
    <property type="nucleotide sequence ID" value="NZ_JAOQJQ010000002.1"/>
</dbReference>
<keyword evidence="17" id="KW-1185">Reference proteome</keyword>
<gene>
    <name evidence="16" type="ORF">OCV88_05685</name>
</gene>
<dbReference type="InterPro" id="IPR050398">
    <property type="entry name" value="HssS/ArlS-like"/>
</dbReference>
<dbReference type="SMART" id="SM00387">
    <property type="entry name" value="HATPase_c"/>
    <property type="match status" value="1"/>
</dbReference>
<evidence type="ECO:0000256" key="1">
    <source>
        <dbReference type="ARBA" id="ARBA00000085"/>
    </source>
</evidence>
<dbReference type="Pfam" id="PF00512">
    <property type="entry name" value="HisKA"/>
    <property type="match status" value="1"/>
</dbReference>
<evidence type="ECO:0000256" key="5">
    <source>
        <dbReference type="ARBA" id="ARBA00022553"/>
    </source>
</evidence>
<evidence type="ECO:0000256" key="9">
    <source>
        <dbReference type="ARBA" id="ARBA00022777"/>
    </source>
</evidence>
<feature type="transmembrane region" description="Helical" evidence="14">
    <location>
        <begin position="473"/>
        <end position="497"/>
    </location>
</feature>
<feature type="transmembrane region" description="Helical" evidence="14">
    <location>
        <begin position="422"/>
        <end position="452"/>
    </location>
</feature>
<dbReference type="EMBL" id="JAOQJQ010000002">
    <property type="protein sequence ID" value="MCU6761831.1"/>
    <property type="molecule type" value="Genomic_DNA"/>
</dbReference>
<comment type="subcellular location">
    <subcellularLocation>
        <location evidence="2">Cell membrane</location>
        <topology evidence="2">Multi-pass membrane protein</topology>
    </subcellularLocation>
</comment>
<evidence type="ECO:0000256" key="11">
    <source>
        <dbReference type="ARBA" id="ARBA00022989"/>
    </source>
</evidence>
<evidence type="ECO:0000256" key="3">
    <source>
        <dbReference type="ARBA" id="ARBA00012438"/>
    </source>
</evidence>
<dbReference type="InterPro" id="IPR005467">
    <property type="entry name" value="His_kinase_dom"/>
</dbReference>
<evidence type="ECO:0000256" key="13">
    <source>
        <dbReference type="ARBA" id="ARBA00023136"/>
    </source>
</evidence>
<dbReference type="PANTHER" id="PTHR45528">
    <property type="entry name" value="SENSOR HISTIDINE KINASE CPXA"/>
    <property type="match status" value="1"/>
</dbReference>
<keyword evidence="6" id="KW-0808">Transferase</keyword>
<evidence type="ECO:0000256" key="10">
    <source>
        <dbReference type="ARBA" id="ARBA00022840"/>
    </source>
</evidence>
<feature type="domain" description="Histidine kinase" evidence="15">
    <location>
        <begin position="676"/>
        <end position="873"/>
    </location>
</feature>
<organism evidence="16 17">
    <name type="scientific">Brotonthovivens ammoniilytica</name>
    <dbReference type="NCBI Taxonomy" id="2981725"/>
    <lineage>
        <taxon>Bacteria</taxon>
        <taxon>Bacillati</taxon>
        <taxon>Bacillota</taxon>
        <taxon>Clostridia</taxon>
        <taxon>Lachnospirales</taxon>
        <taxon>Lachnospiraceae</taxon>
        <taxon>Brotonthovivens</taxon>
    </lineage>
</organism>
<dbReference type="Proteomes" id="UP001652442">
    <property type="component" value="Unassembled WGS sequence"/>
</dbReference>
<protein>
    <recommendedName>
        <fullName evidence="3">histidine kinase</fullName>
        <ecNumber evidence="3">2.7.13.3</ecNumber>
    </recommendedName>
</protein>
<accession>A0ABT2TJ11</accession>
<evidence type="ECO:0000256" key="12">
    <source>
        <dbReference type="ARBA" id="ARBA00023012"/>
    </source>
</evidence>